<comment type="caution">
    <text evidence="1">The sequence shown here is derived from an EMBL/GenBank/DDBJ whole genome shotgun (WGS) entry which is preliminary data.</text>
</comment>
<dbReference type="RefSeq" id="WP_037166642.1">
    <property type="nucleotide sequence ID" value="NZ_CAJXID010000030.1"/>
</dbReference>
<dbReference type="Proteomes" id="UP000052167">
    <property type="component" value="Unassembled WGS sequence"/>
</dbReference>
<dbReference type="AlphaFoldDB" id="A0A922T712"/>
<sequence>MLGLSLGLPSAAFGRSAWYRQPAYAALPQDGGPPIGAAFIADFRRRRFAQTSAATAAIATATPEILAQLQPLGFADLFAFTRASGATFVDASGKVVLASTDEPRFDWSDGTGALLLERPATNLLLQSQTLAASAWTKASSSLPGQTVTCGSLVLEAVRRTGDVFGGLQQPVSLVDGTRYAVSMFLKQGNGGLSWFGLYNSTDAVWQSAVQINWPAPEIPLSAAHVSVPGNGQRNLPADIRVQQLSDGICRLSFTFVATSATGDTVSVNAHANRNDDQSGNYFGGMQIEASPFATAYIPTAASAATRAADRCRLSAAGESLLQRAQASLLVQARGLSGTNGRLIGGPSTRLLGFDAEGTGLLVGSETPLTVTTGLTQPLVASGCAIAFDPSTKAGAYNGGNVMTLAAAMDADRSAAYLGRDGTGSFADGRYEALLVWPFRISGDALQAKAVTHAGLPDLRHRNPGEREF</sequence>
<gene>
    <name evidence="1" type="ORF">GV68_16140</name>
</gene>
<dbReference type="OrthoDB" id="8410049at2"/>
<accession>A0A922T712</accession>
<organism evidence="1 2">
    <name type="scientific">Pseudorhizobium pelagicum</name>
    <dbReference type="NCBI Taxonomy" id="1509405"/>
    <lineage>
        <taxon>Bacteria</taxon>
        <taxon>Pseudomonadati</taxon>
        <taxon>Pseudomonadota</taxon>
        <taxon>Alphaproteobacteria</taxon>
        <taxon>Hyphomicrobiales</taxon>
        <taxon>Rhizobiaceae</taxon>
        <taxon>Rhizobium/Agrobacterium group</taxon>
        <taxon>Pseudorhizobium</taxon>
    </lineage>
</organism>
<evidence type="ECO:0000313" key="1">
    <source>
        <dbReference type="EMBL" id="KEQ03752.1"/>
    </source>
</evidence>
<evidence type="ECO:0000313" key="2">
    <source>
        <dbReference type="Proteomes" id="UP000052167"/>
    </source>
</evidence>
<keyword evidence="2" id="KW-1185">Reference proteome</keyword>
<proteinExistence type="predicted"/>
<reference evidence="1 2" key="1">
    <citation type="submission" date="2014-06" db="EMBL/GenBank/DDBJ databases">
        <title>Rhizobium pelagicum/R2-400B4.</title>
        <authorList>
            <person name="Kimes N.E."/>
            <person name="Lopez-Perez M."/>
        </authorList>
    </citation>
    <scope>NUCLEOTIDE SEQUENCE [LARGE SCALE GENOMIC DNA]</scope>
    <source>
        <strain evidence="1 2">R2-400B4</strain>
    </source>
</reference>
<name>A0A922T712_9HYPH</name>
<dbReference type="EMBL" id="JOKJ01000030">
    <property type="protein sequence ID" value="KEQ03752.1"/>
    <property type="molecule type" value="Genomic_DNA"/>
</dbReference>
<protein>
    <submittedName>
        <fullName evidence="1">Uncharacterized protein</fullName>
    </submittedName>
</protein>